<keyword evidence="7" id="KW-0732">Signal</keyword>
<evidence type="ECO:0000313" key="9">
    <source>
        <dbReference type="EMBL" id="AXC14994.1"/>
    </source>
</evidence>
<evidence type="ECO:0000256" key="6">
    <source>
        <dbReference type="ARBA" id="ARBA00023237"/>
    </source>
</evidence>
<dbReference type="SUPFAM" id="SSF56935">
    <property type="entry name" value="Porins"/>
    <property type="match status" value="1"/>
</dbReference>
<dbReference type="InterPro" id="IPR057601">
    <property type="entry name" value="Oar-like_b-barrel"/>
</dbReference>
<keyword evidence="10" id="KW-1185">Reference proteome</keyword>
<evidence type="ECO:0000256" key="7">
    <source>
        <dbReference type="SAM" id="SignalP"/>
    </source>
</evidence>
<name>A0A2Z5G8F8_9BACT</name>
<evidence type="ECO:0000259" key="8">
    <source>
        <dbReference type="Pfam" id="PF25183"/>
    </source>
</evidence>
<evidence type="ECO:0000256" key="4">
    <source>
        <dbReference type="ARBA" id="ARBA00022692"/>
    </source>
</evidence>
<accession>A0A2Z5G8F8</accession>
<keyword evidence="4" id="KW-0812">Transmembrane</keyword>
<evidence type="ECO:0000256" key="2">
    <source>
        <dbReference type="ARBA" id="ARBA00022448"/>
    </source>
</evidence>
<dbReference type="GO" id="GO:0044718">
    <property type="term" value="P:siderophore transmembrane transport"/>
    <property type="evidence" value="ECO:0007669"/>
    <property type="project" value="TreeGrafter"/>
</dbReference>
<evidence type="ECO:0000256" key="1">
    <source>
        <dbReference type="ARBA" id="ARBA00004571"/>
    </source>
</evidence>
<dbReference type="SUPFAM" id="SSF49452">
    <property type="entry name" value="Starch-binding domain-like"/>
    <property type="match status" value="1"/>
</dbReference>
<feature type="domain" description="TonB-dependent transporter Oar-like beta-barrel" evidence="8">
    <location>
        <begin position="239"/>
        <end position="1157"/>
    </location>
</feature>
<comment type="subcellular location">
    <subcellularLocation>
        <location evidence="1">Cell outer membrane</location>
        <topology evidence="1">Multi-pass membrane protein</topology>
    </subcellularLocation>
</comment>
<keyword evidence="6" id="KW-0998">Cell outer membrane</keyword>
<dbReference type="GO" id="GO:0015344">
    <property type="term" value="F:siderophore uptake transmembrane transporter activity"/>
    <property type="evidence" value="ECO:0007669"/>
    <property type="project" value="TreeGrafter"/>
</dbReference>
<keyword evidence="2" id="KW-0813">Transport</keyword>
<sequence>MWMAAFCVLGFSPKTFAQAVFGSIIGTVTDVSGAVIPNASVTVNDVNKGTSQQVQSNASGNFTVSRLIPGTYNVKATASNFNPAEADNVTVTADSAQQVNLQLQVGGATAQTITVTAAAPPLQTDRAEVAQSLDNRQLQSLPNVDRNFSSFTLLTPGVQRSSFSIAPTENPQGTTAINANGSNYGSLGWLLDGTDNREPVDGIIVVNPTLDSISDMRISTEDYSAEFGGAVGGFVIAQTRSGGNQFHGDAFEFRRSDYLEARNPFTQYQPDPVTGKFIPSSLYNQFGGSLGGPIKKDRAFFFLDYQGTRQKTGTSLQENVPTNLVRSTCLTPGSTTCNLSEYTTAPLFNPATGATYTGGIIPTTALAPQAIALLSALPAPNAGAGINNNYVGSGSGNNDGDQADVRLDAQVRQDIHAFGRYDYSNFRLNGAPVFGAAGGSGFGLGNTTGTDNVQNQSVALGADWAIHPNLLTDFRFGFLDYHVAENKFDNGTTPATAVGIPNLNTGAPDTSGSPTFNFSDNSIGSSALGQGFGNQGCNCPLLESEQVFQVANNWTKIVGNHSIRFGADLRYAFNLRNASDNNRSGQLTFSNSTTQGATGSGLGLASFLFGQVAQFQRFDLYSETAANRQKRGGFYAEDSWRVTPKLTLNYGVRWDIIFPETVNSPGNGGFTDLNGGVIRVAGIGGIGTNGNAQTDLTDLGGRFGFAYQPNSRMVIRGGVGQVYDDVGFFGTIFGSALTHNIPVLTDESDGSPNTVGAAATDPATGLPITLAGPPVRPAQQAIPASGLIPLPNGVNFNVRPNKLLLPRVDQYNLSVQQQVTNNMTFTLAYVGNVAERIYPGETEGFNINVPVIAVPGDTRTRDERRPYFGYVASKGCCTQDINSVAPSARANYNALQTTLEQRFSNGVQFLANYTWSRAMNYGSTYFAQDPRVEYGPNDTNRNQVFVLSGLYELPFGHNKMFLSNSNRWVDYAIGGWQLAGTTTWESGLPFTPTYAECGNDQDIDTNFASPGTSSDCRPNKLVNGPNSGFGLNVGSFNPATHSRAYFTPVAALAANGAASGPFQRPAFGRFGDIGRNSFRGPSDYFADASLFKNFRITERFRAQFQFQAFNVFNHAPLGVPNSNQARCIDCAVATTGQITNLDNAVLGSGQPVMRQLQFGARFSF</sequence>
<dbReference type="Pfam" id="PF13620">
    <property type="entry name" value="CarboxypepD_reg"/>
    <property type="match status" value="1"/>
</dbReference>
<protein>
    <submittedName>
        <fullName evidence="9">Oar protein</fullName>
    </submittedName>
</protein>
<dbReference type="InterPro" id="IPR036942">
    <property type="entry name" value="Beta-barrel_TonB_sf"/>
</dbReference>
<dbReference type="KEGG" id="abas:ACPOL_5748"/>
<dbReference type="Gene3D" id="2.40.170.20">
    <property type="entry name" value="TonB-dependent receptor, beta-barrel domain"/>
    <property type="match status" value="1"/>
</dbReference>
<dbReference type="EMBL" id="CP030840">
    <property type="protein sequence ID" value="AXC14994.1"/>
    <property type="molecule type" value="Genomic_DNA"/>
</dbReference>
<reference evidence="9 10" key="1">
    <citation type="journal article" date="2018" name="Front. Microbiol.">
        <title>Hydrolytic Capabilities as a Key to Environmental Success: Chitinolytic and Cellulolytic Acidobacteria From Acidic Sub-arctic Soils and Boreal Peatlands.</title>
        <authorList>
            <person name="Belova S.E."/>
            <person name="Ravin N.V."/>
            <person name="Pankratov T.A."/>
            <person name="Rakitin A.L."/>
            <person name="Ivanova A.A."/>
            <person name="Beletsky A.V."/>
            <person name="Mardanov A.V."/>
            <person name="Sinninghe Damste J.S."/>
            <person name="Dedysh S.N."/>
        </authorList>
    </citation>
    <scope>NUCLEOTIDE SEQUENCE [LARGE SCALE GENOMIC DNA]</scope>
    <source>
        <strain evidence="9 10">SBC82</strain>
    </source>
</reference>
<evidence type="ECO:0000256" key="5">
    <source>
        <dbReference type="ARBA" id="ARBA00023136"/>
    </source>
</evidence>
<dbReference type="InterPro" id="IPR039426">
    <property type="entry name" value="TonB-dep_rcpt-like"/>
</dbReference>
<gene>
    <name evidence="9" type="ORF">ACPOL_5748</name>
</gene>
<dbReference type="AlphaFoldDB" id="A0A2Z5G8F8"/>
<dbReference type="GO" id="GO:0030246">
    <property type="term" value="F:carbohydrate binding"/>
    <property type="evidence" value="ECO:0007669"/>
    <property type="project" value="InterPro"/>
</dbReference>
<dbReference type="Proteomes" id="UP000253606">
    <property type="component" value="Chromosome"/>
</dbReference>
<keyword evidence="3" id="KW-1134">Transmembrane beta strand</keyword>
<dbReference type="GO" id="GO:0009279">
    <property type="term" value="C:cell outer membrane"/>
    <property type="evidence" value="ECO:0007669"/>
    <property type="project" value="UniProtKB-SubCell"/>
</dbReference>
<organism evidence="9 10">
    <name type="scientific">Acidisarcina polymorpha</name>
    <dbReference type="NCBI Taxonomy" id="2211140"/>
    <lineage>
        <taxon>Bacteria</taxon>
        <taxon>Pseudomonadati</taxon>
        <taxon>Acidobacteriota</taxon>
        <taxon>Terriglobia</taxon>
        <taxon>Terriglobales</taxon>
        <taxon>Acidobacteriaceae</taxon>
        <taxon>Acidisarcina</taxon>
    </lineage>
</organism>
<dbReference type="PANTHER" id="PTHR30069">
    <property type="entry name" value="TONB-DEPENDENT OUTER MEMBRANE RECEPTOR"/>
    <property type="match status" value="1"/>
</dbReference>
<dbReference type="InterPro" id="IPR013784">
    <property type="entry name" value="Carb-bd-like_fold"/>
</dbReference>
<keyword evidence="5" id="KW-0472">Membrane</keyword>
<proteinExistence type="predicted"/>
<evidence type="ECO:0000313" key="10">
    <source>
        <dbReference type="Proteomes" id="UP000253606"/>
    </source>
</evidence>
<feature type="signal peptide" evidence="7">
    <location>
        <begin position="1"/>
        <end position="17"/>
    </location>
</feature>
<dbReference type="Gene3D" id="2.60.40.1120">
    <property type="entry name" value="Carboxypeptidase-like, regulatory domain"/>
    <property type="match status" value="1"/>
</dbReference>
<dbReference type="PANTHER" id="PTHR30069:SF46">
    <property type="entry name" value="OAR PROTEIN"/>
    <property type="match status" value="1"/>
</dbReference>
<evidence type="ECO:0000256" key="3">
    <source>
        <dbReference type="ARBA" id="ARBA00022452"/>
    </source>
</evidence>
<feature type="chain" id="PRO_5016255121" evidence="7">
    <location>
        <begin position="18"/>
        <end position="1164"/>
    </location>
</feature>
<dbReference type="Pfam" id="PF25183">
    <property type="entry name" value="OMP_b-brl_4"/>
    <property type="match status" value="1"/>
</dbReference>